<gene>
    <name evidence="15" type="ORF">Amon01_000621300</name>
</gene>
<dbReference type="FunFam" id="2.20.28.10:FF:000008">
    <property type="entry name" value="DNA helicase"/>
    <property type="match status" value="1"/>
</dbReference>
<organism evidence="15 16">
    <name type="scientific">Ambrosiozyma monospora</name>
    <name type="common">Yeast</name>
    <name type="synonym">Endomycopsis monosporus</name>
    <dbReference type="NCBI Taxonomy" id="43982"/>
    <lineage>
        <taxon>Eukaryota</taxon>
        <taxon>Fungi</taxon>
        <taxon>Dikarya</taxon>
        <taxon>Ascomycota</taxon>
        <taxon>Saccharomycotina</taxon>
        <taxon>Pichiomycetes</taxon>
        <taxon>Pichiales</taxon>
        <taxon>Pichiaceae</taxon>
        <taxon>Ambrosiozyma</taxon>
    </lineage>
</organism>
<evidence type="ECO:0000256" key="6">
    <source>
        <dbReference type="ARBA" id="ARBA00022806"/>
    </source>
</evidence>
<dbReference type="EC" id="3.6.4.12" evidence="12"/>
<evidence type="ECO:0000256" key="11">
    <source>
        <dbReference type="RuleBase" id="RU004070"/>
    </source>
</evidence>
<dbReference type="GO" id="GO:1902975">
    <property type="term" value="P:mitotic DNA replication initiation"/>
    <property type="evidence" value="ECO:0007669"/>
    <property type="project" value="TreeGrafter"/>
</dbReference>
<keyword evidence="16" id="KW-1185">Reference proteome</keyword>
<evidence type="ECO:0000256" key="3">
    <source>
        <dbReference type="ARBA" id="ARBA00022705"/>
    </source>
</evidence>
<comment type="similarity">
    <text evidence="2 11">Belongs to the MCM family.</text>
</comment>
<dbReference type="GO" id="GO:0016787">
    <property type="term" value="F:hydrolase activity"/>
    <property type="evidence" value="ECO:0007669"/>
    <property type="project" value="UniProtKB-KW"/>
</dbReference>
<keyword evidence="9 12" id="KW-0539">Nucleus</keyword>
<evidence type="ECO:0000256" key="13">
    <source>
        <dbReference type="SAM" id="MobiDB-lite"/>
    </source>
</evidence>
<dbReference type="Pfam" id="PF14551">
    <property type="entry name" value="MCM_N"/>
    <property type="match status" value="1"/>
</dbReference>
<evidence type="ECO:0000256" key="2">
    <source>
        <dbReference type="ARBA" id="ARBA00008010"/>
    </source>
</evidence>
<sequence>MEAISEPVDALHSERTRRFIEFLDSSVLETDYKDAIRLMLQRGERRLCISMDELREFDSVFANELMEHPADYLPAAEEALKETIGAVYDEHEFAQFDFNSDTDFYLSFRGAFGANQLTPRTIDSSYLSKMVAVEGIVTRASLIRPKIIKSVHYCDATGRFHSREYRDQTTSFNPITTSANYPTTDPEGNKLVTEYGLSKYRDHQTVTIQELPELAPAGQLPRSIDVIVDDDLVDKVKPGDRVQIIGVFRSLGGAQNNNASFKVVILANSMYPLHARSTSVKAVEKITDYDIKNINKLAKKQSKIFDLLAQSLAPSIYGHDYIKKAVLLMLLGGVEKNLDNGTHLRGDINILMVGDPSTAKSQILRFVLNTASLAIATTGRGSSGVGLTAAVTTDQETGERKLEAGAMVLADRGVVCIDEFDKMSDVDRVAIHEVMEQQTITISKAGIHTSLNARCSVIAAANPIYGQYDTFKTPQQNIALPDSLLSRFDLLFVVTDDISDERDRNISEHVLRMHRFVPPGYSEGEPIREKPSITLAVGGQALGAIDEDQQTNVYEEFNPLLHAGAAQAAARRTTRRASKNKPKIISIPFLKKYIQYAKQRIKPVLSQSATNYIVGCYTDLRNTEETKNSRTTPITARTLETLIRLATAHAKVRLSQTIEEKDAKVAEELLRFCLFREVDKKPRNRPQKKKRKTNSNGEDVETGDDEDDEDEEDEVEMIKVSMKSPKVFKT</sequence>
<comment type="subcellular location">
    <subcellularLocation>
        <location evidence="1 12">Nucleus</location>
    </subcellularLocation>
</comment>
<evidence type="ECO:0000256" key="8">
    <source>
        <dbReference type="ARBA" id="ARBA00023125"/>
    </source>
</evidence>
<dbReference type="PROSITE" id="PS50051">
    <property type="entry name" value="MCM_2"/>
    <property type="match status" value="1"/>
</dbReference>
<dbReference type="CDD" id="cd17754">
    <property type="entry name" value="MCM3"/>
    <property type="match status" value="1"/>
</dbReference>
<dbReference type="Gene3D" id="2.40.50.140">
    <property type="entry name" value="Nucleic acid-binding proteins"/>
    <property type="match status" value="1"/>
</dbReference>
<dbReference type="Pfam" id="PF17207">
    <property type="entry name" value="MCM_OB"/>
    <property type="match status" value="1"/>
</dbReference>
<evidence type="ECO:0000256" key="1">
    <source>
        <dbReference type="ARBA" id="ARBA00004123"/>
    </source>
</evidence>
<dbReference type="GO" id="GO:0005524">
    <property type="term" value="F:ATP binding"/>
    <property type="evidence" value="ECO:0007669"/>
    <property type="project" value="UniProtKB-UniRule"/>
</dbReference>
<keyword evidence="7 11" id="KW-0067">ATP-binding</keyword>
<evidence type="ECO:0000313" key="15">
    <source>
        <dbReference type="EMBL" id="GMG40465.1"/>
    </source>
</evidence>
<dbReference type="Gene3D" id="3.30.1640.10">
    <property type="entry name" value="mini-chromosome maintenance (MCM) complex, chain A, domain 1"/>
    <property type="match status" value="1"/>
</dbReference>
<protein>
    <recommendedName>
        <fullName evidence="12">DNA replication licensing factor MCM3</fullName>
        <ecNumber evidence="12">3.6.4.12</ecNumber>
    </recommendedName>
</protein>
<dbReference type="GO" id="GO:0071162">
    <property type="term" value="C:CMG complex"/>
    <property type="evidence" value="ECO:0007669"/>
    <property type="project" value="UniProtKB-ARBA"/>
</dbReference>
<dbReference type="GO" id="GO:0006267">
    <property type="term" value="P:pre-replicative complex assembly involved in nuclear cell cycle DNA replication"/>
    <property type="evidence" value="ECO:0007669"/>
    <property type="project" value="UniProtKB-ARBA"/>
</dbReference>
<dbReference type="AlphaFoldDB" id="A0A9W6YWF0"/>
<dbReference type="InterPro" id="IPR001208">
    <property type="entry name" value="MCM_dom"/>
</dbReference>
<dbReference type="Pfam" id="PF00493">
    <property type="entry name" value="MCM"/>
    <property type="match status" value="1"/>
</dbReference>
<dbReference type="GO" id="GO:0006279">
    <property type="term" value="P:premeiotic DNA replication"/>
    <property type="evidence" value="ECO:0007669"/>
    <property type="project" value="UniProtKB-ARBA"/>
</dbReference>
<proteinExistence type="inferred from homology"/>
<comment type="caution">
    <text evidence="15">The sequence shown here is derived from an EMBL/GenBank/DDBJ whole genome shotgun (WGS) entry which is preliminary data.</text>
</comment>
<evidence type="ECO:0000313" key="16">
    <source>
        <dbReference type="Proteomes" id="UP001165063"/>
    </source>
</evidence>
<dbReference type="InterPro" id="IPR027417">
    <property type="entry name" value="P-loop_NTPase"/>
</dbReference>
<keyword evidence="3 12" id="KW-0235">DNA replication</keyword>
<dbReference type="PANTHER" id="PTHR11630:SF46">
    <property type="entry name" value="DNA REPLICATION LICENSING FACTOR MCM3-RELATED"/>
    <property type="match status" value="1"/>
</dbReference>
<dbReference type="GO" id="GO:0005656">
    <property type="term" value="C:nuclear pre-replicative complex"/>
    <property type="evidence" value="ECO:0007669"/>
    <property type="project" value="UniProtKB-ARBA"/>
</dbReference>
<dbReference type="PANTHER" id="PTHR11630">
    <property type="entry name" value="DNA REPLICATION LICENSING FACTOR MCM FAMILY MEMBER"/>
    <property type="match status" value="1"/>
</dbReference>
<dbReference type="GO" id="GO:0006271">
    <property type="term" value="P:DNA strand elongation involved in DNA replication"/>
    <property type="evidence" value="ECO:0007669"/>
    <property type="project" value="TreeGrafter"/>
</dbReference>
<comment type="subunit">
    <text evidence="12">Component of the MCM2-7 complex.</text>
</comment>
<dbReference type="GO" id="GO:0000727">
    <property type="term" value="P:double-strand break repair via break-induced replication"/>
    <property type="evidence" value="ECO:0007669"/>
    <property type="project" value="TreeGrafter"/>
</dbReference>
<comment type="catalytic activity">
    <reaction evidence="10 12">
        <text>ATP + H2O = ADP + phosphate + H(+)</text>
        <dbReference type="Rhea" id="RHEA:13065"/>
        <dbReference type="ChEBI" id="CHEBI:15377"/>
        <dbReference type="ChEBI" id="CHEBI:15378"/>
        <dbReference type="ChEBI" id="CHEBI:30616"/>
        <dbReference type="ChEBI" id="CHEBI:43474"/>
        <dbReference type="ChEBI" id="CHEBI:456216"/>
        <dbReference type="EC" id="3.6.4.12"/>
    </reaction>
</comment>
<comment type="function">
    <text evidence="12">Acts as component of the MCM2-7 complex (MCM complex) which is the replicative helicase essential for 'once per cell cycle' DNA replication initiation and elongation in eukaryotic cells. The active ATPase sites in the MCM2-7 ring are formed through the interaction surfaces of two neighboring subunits such that a critical structure of a conserved arginine finger motif is provided in trans relative to the ATP-binding site of the Walker A box of the adjacent subunit. The six ATPase active sites, however, are likely to contribute differentially to the complex helicase activity.</text>
</comment>
<feature type="compositionally biased region" description="Basic residues" evidence="13">
    <location>
        <begin position="682"/>
        <end position="693"/>
    </location>
</feature>
<keyword evidence="6 12" id="KW-0347">Helicase</keyword>
<evidence type="ECO:0000256" key="4">
    <source>
        <dbReference type="ARBA" id="ARBA00022741"/>
    </source>
</evidence>
<dbReference type="InterPro" id="IPR031327">
    <property type="entry name" value="MCM"/>
</dbReference>
<dbReference type="PRINTS" id="PR01659">
    <property type="entry name" value="MCMPROTEIN3"/>
</dbReference>
<dbReference type="GO" id="GO:0003697">
    <property type="term" value="F:single-stranded DNA binding"/>
    <property type="evidence" value="ECO:0007669"/>
    <property type="project" value="TreeGrafter"/>
</dbReference>
<dbReference type="GO" id="GO:0017116">
    <property type="term" value="F:single-stranded DNA helicase activity"/>
    <property type="evidence" value="ECO:0007669"/>
    <property type="project" value="TreeGrafter"/>
</dbReference>
<dbReference type="OrthoDB" id="1882346at2759"/>
<dbReference type="Pfam" id="PF17855">
    <property type="entry name" value="MCM_lid"/>
    <property type="match status" value="1"/>
</dbReference>
<evidence type="ECO:0000256" key="5">
    <source>
        <dbReference type="ARBA" id="ARBA00022801"/>
    </source>
</evidence>
<dbReference type="InterPro" id="IPR033762">
    <property type="entry name" value="MCM_OB"/>
</dbReference>
<dbReference type="SMART" id="SM00350">
    <property type="entry name" value="MCM"/>
    <property type="match status" value="1"/>
</dbReference>
<evidence type="ECO:0000256" key="9">
    <source>
        <dbReference type="ARBA" id="ARBA00023242"/>
    </source>
</evidence>
<feature type="domain" description="MCM C-terminal AAA(+) ATPase" evidence="14">
    <location>
        <begin position="304"/>
        <end position="510"/>
    </location>
</feature>
<evidence type="ECO:0000256" key="12">
    <source>
        <dbReference type="RuleBase" id="RU368061"/>
    </source>
</evidence>
<dbReference type="EMBL" id="BSXU01003837">
    <property type="protein sequence ID" value="GMG40465.1"/>
    <property type="molecule type" value="Genomic_DNA"/>
</dbReference>
<dbReference type="InterPro" id="IPR003593">
    <property type="entry name" value="AAA+_ATPase"/>
</dbReference>
<dbReference type="PRINTS" id="PR01657">
    <property type="entry name" value="MCMFAMILY"/>
</dbReference>
<accession>A0A9W6YWF0</accession>
<evidence type="ECO:0000256" key="7">
    <source>
        <dbReference type="ARBA" id="ARBA00022840"/>
    </source>
</evidence>
<dbReference type="Gene3D" id="3.40.50.300">
    <property type="entry name" value="P-loop containing nucleotide triphosphate hydrolases"/>
    <property type="match status" value="1"/>
</dbReference>
<dbReference type="InterPro" id="IPR008046">
    <property type="entry name" value="Mcm3"/>
</dbReference>
<keyword evidence="8 11" id="KW-0238">DNA-binding</keyword>
<evidence type="ECO:0000259" key="14">
    <source>
        <dbReference type="PROSITE" id="PS50051"/>
    </source>
</evidence>
<dbReference type="SMART" id="SM00382">
    <property type="entry name" value="AAA"/>
    <property type="match status" value="1"/>
</dbReference>
<dbReference type="InterPro" id="IPR027925">
    <property type="entry name" value="MCM_N"/>
</dbReference>
<feature type="region of interest" description="Disordered" evidence="13">
    <location>
        <begin position="682"/>
        <end position="730"/>
    </location>
</feature>
<keyword evidence="4 11" id="KW-0547">Nucleotide-binding</keyword>
<dbReference type="SUPFAM" id="SSF50249">
    <property type="entry name" value="Nucleic acid-binding proteins"/>
    <property type="match status" value="1"/>
</dbReference>
<dbReference type="SUPFAM" id="SSF52540">
    <property type="entry name" value="P-loop containing nucleoside triphosphate hydrolases"/>
    <property type="match status" value="1"/>
</dbReference>
<reference evidence="15" key="1">
    <citation type="submission" date="2023-04" db="EMBL/GenBank/DDBJ databases">
        <title>Ambrosiozyma monospora NBRC 1965.</title>
        <authorList>
            <person name="Ichikawa N."/>
            <person name="Sato H."/>
            <person name="Tonouchi N."/>
        </authorList>
    </citation>
    <scope>NUCLEOTIDE SEQUENCE</scope>
    <source>
        <strain evidence="15">NBRC 1965</strain>
    </source>
</reference>
<dbReference type="InterPro" id="IPR012340">
    <property type="entry name" value="NA-bd_OB-fold"/>
</dbReference>
<dbReference type="Gene3D" id="2.20.28.10">
    <property type="match status" value="1"/>
</dbReference>
<dbReference type="InterPro" id="IPR041562">
    <property type="entry name" value="MCM_lid"/>
</dbReference>
<dbReference type="Proteomes" id="UP001165063">
    <property type="component" value="Unassembled WGS sequence"/>
</dbReference>
<dbReference type="PROSITE" id="PS00847">
    <property type="entry name" value="MCM_1"/>
    <property type="match status" value="1"/>
</dbReference>
<dbReference type="InterPro" id="IPR018525">
    <property type="entry name" value="MCM_CS"/>
</dbReference>
<dbReference type="GO" id="GO:0042555">
    <property type="term" value="C:MCM complex"/>
    <property type="evidence" value="ECO:0007669"/>
    <property type="project" value="UniProtKB-UniRule"/>
</dbReference>
<dbReference type="GO" id="GO:0043596">
    <property type="term" value="C:nuclear replication fork"/>
    <property type="evidence" value="ECO:0007669"/>
    <property type="project" value="UniProtKB-ARBA"/>
</dbReference>
<dbReference type="GO" id="GO:0003688">
    <property type="term" value="F:DNA replication origin binding"/>
    <property type="evidence" value="ECO:0007669"/>
    <property type="project" value="UniProtKB-ARBA"/>
</dbReference>
<keyword evidence="5 12" id="KW-0378">Hydrolase</keyword>
<name>A0A9W6YWF0_AMBMO</name>
<evidence type="ECO:0000256" key="10">
    <source>
        <dbReference type="ARBA" id="ARBA00047995"/>
    </source>
</evidence>
<feature type="compositionally biased region" description="Acidic residues" evidence="13">
    <location>
        <begin position="698"/>
        <end position="715"/>
    </location>
</feature>